<sequence length="225" mass="23405">MNAGQALVVRRVGQCLSVAVSTPQALVTRERSQALLVRDPDMEIVLPLARPASQLEYTAMVLPPAQAVTEVLIQPGAQQVQDLRSAAFVVLAGQPGRKGDKGEPGPAGGAIIQKVASVPMSGHRMVAPIDANQVVYADCATLINRINTLGLSLNAASPGGTVDVQRLGEVQHSGWAWTPGAVFLGQDGNLTQTVPSGALFSLIVGFALDPTTLFIDIGVAITLEV</sequence>
<proteinExistence type="predicted"/>
<dbReference type="RefSeq" id="YP_009604303.1">
    <property type="nucleotide sequence ID" value="NC_041964.1"/>
</dbReference>
<keyword evidence="2" id="KW-1185">Reference proteome</keyword>
<reference evidence="1" key="1">
    <citation type="journal article" date="2016" name="Genome Announc.">
        <title>Complete Genome Sequences of Broad-Host-Range Pseudomonas aeruginosa Bacteriophages phiR18 and phiS12-1.</title>
        <authorList>
            <person name="Furusawa T."/>
            <person name="Iwano H."/>
            <person name="Higuchi H."/>
            <person name="Usui M."/>
            <person name="Maruyama F."/>
            <person name="Nakagawa I."/>
            <person name="Yokota H."/>
            <person name="Tamura Y."/>
        </authorList>
    </citation>
    <scope>NUCLEOTIDE SEQUENCE [LARGE SCALE GENOMIC DNA]</scope>
</reference>
<evidence type="ECO:0000313" key="1">
    <source>
        <dbReference type="EMBL" id="BAU16331.1"/>
    </source>
</evidence>
<organism evidence="1 2">
    <name type="scientific">Pseudomonas phage phiR18</name>
    <dbReference type="NCBI Taxonomy" id="1752027"/>
    <lineage>
        <taxon>Viruses</taxon>
        <taxon>Duplodnaviria</taxon>
        <taxon>Heunggongvirae</taxon>
        <taxon>Uroviricota</taxon>
        <taxon>Caudoviricetes</taxon>
        <taxon>Kochitakasuvirus</taxon>
        <taxon>Kochitakasuvirus R18</taxon>
    </lineage>
</organism>
<dbReference type="KEGG" id="vg:40080197"/>
<dbReference type="Proteomes" id="UP000221614">
    <property type="component" value="Segment"/>
</dbReference>
<evidence type="ECO:0000313" key="2">
    <source>
        <dbReference type="Proteomes" id="UP000221614"/>
    </source>
</evidence>
<accession>A0A0S3UFX2</accession>
<protein>
    <submittedName>
        <fullName evidence="1">Uncharacterized protein</fullName>
    </submittedName>
</protein>
<name>A0A0S3UFX2_9CAUD</name>
<dbReference type="EMBL" id="LC102729">
    <property type="protein sequence ID" value="BAU16331.1"/>
    <property type="molecule type" value="Genomic_DNA"/>
</dbReference>
<dbReference type="GeneID" id="40080197"/>